<keyword evidence="2" id="KW-1185">Reference proteome</keyword>
<dbReference type="Proteomes" id="UP000251891">
    <property type="component" value="Unassembled WGS sequence"/>
</dbReference>
<accession>A0A365H241</accession>
<sequence>MGDGRQGYDTGASQEAQINIHSVITRLEALIGQHDTDVSAALADFTATGVEDEYSAKELKWHQAANETREIIRLVKTTLENNDNTAHTALSRASAAVQAI</sequence>
<comment type="caution">
    <text evidence="1">The sequence shown here is derived from an EMBL/GenBank/DDBJ whole genome shotgun (WGS) entry which is preliminary data.</text>
</comment>
<reference evidence="1 2" key="1">
    <citation type="submission" date="2018-06" db="EMBL/GenBank/DDBJ databases">
        <title>Actinomadura craniellae sp. nov. isolated from marine sponge Craniella sp.</title>
        <authorList>
            <person name="Li L."/>
            <person name="Xu Q.H."/>
            <person name="Lin H.W."/>
            <person name="Lu Y.H."/>
        </authorList>
    </citation>
    <scope>NUCLEOTIDE SEQUENCE [LARGE SCALE GENOMIC DNA]</scope>
    <source>
        <strain evidence="1 2">LHW63021</strain>
    </source>
</reference>
<organism evidence="1 2">
    <name type="scientific">Actinomadura craniellae</name>
    <dbReference type="NCBI Taxonomy" id="2231787"/>
    <lineage>
        <taxon>Bacteria</taxon>
        <taxon>Bacillati</taxon>
        <taxon>Actinomycetota</taxon>
        <taxon>Actinomycetes</taxon>
        <taxon>Streptosporangiales</taxon>
        <taxon>Thermomonosporaceae</taxon>
        <taxon>Actinomadura</taxon>
    </lineage>
</organism>
<dbReference type="RefSeq" id="WP_111869867.1">
    <property type="nucleotide sequence ID" value="NZ_QLYX01000010.1"/>
</dbReference>
<dbReference type="EMBL" id="QLYX01000010">
    <property type="protein sequence ID" value="RAY13174.1"/>
    <property type="molecule type" value="Genomic_DNA"/>
</dbReference>
<dbReference type="OrthoDB" id="4965508at2"/>
<dbReference type="InterPro" id="IPR048032">
    <property type="entry name" value="ESAT6-like"/>
</dbReference>
<name>A0A365H241_9ACTN</name>
<evidence type="ECO:0000313" key="1">
    <source>
        <dbReference type="EMBL" id="RAY13174.1"/>
    </source>
</evidence>
<dbReference type="Gene3D" id="1.10.287.1060">
    <property type="entry name" value="ESAT-6-like"/>
    <property type="match status" value="1"/>
</dbReference>
<protein>
    <recommendedName>
        <fullName evidence="3">Pore-forming ESAT-6 family protein</fullName>
    </recommendedName>
</protein>
<evidence type="ECO:0000313" key="2">
    <source>
        <dbReference type="Proteomes" id="UP000251891"/>
    </source>
</evidence>
<proteinExistence type="predicted"/>
<dbReference type="NCBIfam" id="NF035935">
    <property type="entry name" value="ESAT6_3"/>
    <property type="match status" value="1"/>
</dbReference>
<dbReference type="AlphaFoldDB" id="A0A365H241"/>
<evidence type="ECO:0008006" key="3">
    <source>
        <dbReference type="Google" id="ProtNLM"/>
    </source>
</evidence>
<gene>
    <name evidence="1" type="ORF">DPM19_22045</name>
</gene>